<gene>
    <name evidence="1" type="ORF">QBC36DRAFT_181122</name>
</gene>
<evidence type="ECO:0000313" key="2">
    <source>
        <dbReference type="Proteomes" id="UP001302321"/>
    </source>
</evidence>
<keyword evidence="2" id="KW-1185">Reference proteome</keyword>
<dbReference type="InterPro" id="IPR016181">
    <property type="entry name" value="Acyl_CoA_acyltransferase"/>
</dbReference>
<reference evidence="1" key="1">
    <citation type="journal article" date="2023" name="Mol. Phylogenet. Evol.">
        <title>Genome-scale phylogeny and comparative genomics of the fungal order Sordariales.</title>
        <authorList>
            <person name="Hensen N."/>
            <person name="Bonometti L."/>
            <person name="Westerberg I."/>
            <person name="Brannstrom I.O."/>
            <person name="Guillou S."/>
            <person name="Cros-Aarteil S."/>
            <person name="Calhoun S."/>
            <person name="Haridas S."/>
            <person name="Kuo A."/>
            <person name="Mondo S."/>
            <person name="Pangilinan J."/>
            <person name="Riley R."/>
            <person name="LaButti K."/>
            <person name="Andreopoulos B."/>
            <person name="Lipzen A."/>
            <person name="Chen C."/>
            <person name="Yan M."/>
            <person name="Daum C."/>
            <person name="Ng V."/>
            <person name="Clum A."/>
            <person name="Steindorff A."/>
            <person name="Ohm R.A."/>
            <person name="Martin F."/>
            <person name="Silar P."/>
            <person name="Natvig D.O."/>
            <person name="Lalanne C."/>
            <person name="Gautier V."/>
            <person name="Ament-Velasquez S.L."/>
            <person name="Kruys A."/>
            <person name="Hutchinson M.I."/>
            <person name="Powell A.J."/>
            <person name="Barry K."/>
            <person name="Miller A.N."/>
            <person name="Grigoriev I.V."/>
            <person name="Debuchy R."/>
            <person name="Gladieux P."/>
            <person name="Hiltunen Thoren M."/>
            <person name="Johannesson H."/>
        </authorList>
    </citation>
    <scope>NUCLEOTIDE SEQUENCE</scope>
    <source>
        <strain evidence="1">CBS 892.96</strain>
    </source>
</reference>
<dbReference type="EMBL" id="MU866125">
    <property type="protein sequence ID" value="KAK4179033.1"/>
    <property type="molecule type" value="Genomic_DNA"/>
</dbReference>
<organism evidence="1 2">
    <name type="scientific">Triangularia setosa</name>
    <dbReference type="NCBI Taxonomy" id="2587417"/>
    <lineage>
        <taxon>Eukaryota</taxon>
        <taxon>Fungi</taxon>
        <taxon>Dikarya</taxon>
        <taxon>Ascomycota</taxon>
        <taxon>Pezizomycotina</taxon>
        <taxon>Sordariomycetes</taxon>
        <taxon>Sordariomycetidae</taxon>
        <taxon>Sordariales</taxon>
        <taxon>Podosporaceae</taxon>
        <taxon>Triangularia</taxon>
    </lineage>
</organism>
<dbReference type="Proteomes" id="UP001302321">
    <property type="component" value="Unassembled WGS sequence"/>
</dbReference>
<comment type="caution">
    <text evidence="1">The sequence shown here is derived from an EMBL/GenBank/DDBJ whole genome shotgun (WGS) entry which is preliminary data.</text>
</comment>
<reference evidence="1" key="2">
    <citation type="submission" date="2023-05" db="EMBL/GenBank/DDBJ databases">
        <authorList>
            <consortium name="Lawrence Berkeley National Laboratory"/>
            <person name="Steindorff A."/>
            <person name="Hensen N."/>
            <person name="Bonometti L."/>
            <person name="Westerberg I."/>
            <person name="Brannstrom I.O."/>
            <person name="Guillou S."/>
            <person name="Cros-Aarteil S."/>
            <person name="Calhoun S."/>
            <person name="Haridas S."/>
            <person name="Kuo A."/>
            <person name="Mondo S."/>
            <person name="Pangilinan J."/>
            <person name="Riley R."/>
            <person name="Labutti K."/>
            <person name="Andreopoulos B."/>
            <person name="Lipzen A."/>
            <person name="Chen C."/>
            <person name="Yanf M."/>
            <person name="Daum C."/>
            <person name="Ng V."/>
            <person name="Clum A."/>
            <person name="Ohm R."/>
            <person name="Martin F."/>
            <person name="Silar P."/>
            <person name="Natvig D."/>
            <person name="Lalanne C."/>
            <person name="Gautier V."/>
            <person name="Ament-Velasquez S.L."/>
            <person name="Kruys A."/>
            <person name="Hutchinson M.I."/>
            <person name="Powell A.J."/>
            <person name="Barry K."/>
            <person name="Miller A.N."/>
            <person name="Grigoriev I.V."/>
            <person name="Debuchy R."/>
            <person name="Gladieux P."/>
            <person name="Thoren M.H."/>
            <person name="Johannesson H."/>
        </authorList>
    </citation>
    <scope>NUCLEOTIDE SEQUENCE</scope>
    <source>
        <strain evidence="1">CBS 892.96</strain>
    </source>
</reference>
<name>A0AAN7A9G4_9PEZI</name>
<sequence length="500" mass="58195">NFDGSEDSLPDTVSTIDISDTGVRELAGARDVRNCIALERDIYMDKSGKFYQTNWAKHFRDRANDDEYFETQCYLEPFITAWVNGIPEDVKPRFLHDDVPQHWKSDVDTNTGLLVEAVNFPDTIIANNSALTGEEDWRRRNWSSNLLIHRRFTDLYKYRKRKGLNDEERQLAYKPGKIEKYVKPKPQPVEEEEPIILHDPGVPKIPAFLRPAEMVDMRAVSRIYEAEMESGFQVVDSEPPAPEDWERVLQTTRELSMPFIVAVYGSARRCGLKEGNLQWSDEPQAPYNKYEAASQGLAKGQILGFAYASVWQPGIAGSGQGTSRYTARLHVWVDPKHRRNKLGLCLIDKLLACMSPTHNARSGIDFIDIHNNPVYHKLKDDEVKSTPEEERKKQEALRNRSRKYYNIQISYMFKHRPRWQLTKPEQYPDLKEHVKDLVWVQNLLEEKLPFLKLVTFEAVHRSSNPKKPKEEGREKKLFWLDEFVWEYNCVWGLPDSDDGY</sequence>
<protein>
    <submittedName>
        <fullName evidence="1">Uncharacterized protein</fullName>
    </submittedName>
</protein>
<feature type="non-terminal residue" evidence="1">
    <location>
        <position position="1"/>
    </location>
</feature>
<dbReference type="AlphaFoldDB" id="A0AAN7A9G4"/>
<evidence type="ECO:0000313" key="1">
    <source>
        <dbReference type="EMBL" id="KAK4179033.1"/>
    </source>
</evidence>
<dbReference type="Gene3D" id="3.40.630.30">
    <property type="match status" value="1"/>
</dbReference>
<accession>A0AAN7A9G4</accession>
<dbReference type="SUPFAM" id="SSF55729">
    <property type="entry name" value="Acyl-CoA N-acyltransferases (Nat)"/>
    <property type="match status" value="1"/>
</dbReference>
<proteinExistence type="predicted"/>